<comment type="pathway">
    <text evidence="3">Protein modification; protein ubiquitination.</text>
</comment>
<feature type="transmembrane region" description="Helical" evidence="14">
    <location>
        <begin position="1097"/>
        <end position="1122"/>
    </location>
</feature>
<feature type="compositionally biased region" description="Acidic residues" evidence="13">
    <location>
        <begin position="1468"/>
        <end position="1484"/>
    </location>
</feature>
<feature type="transmembrane region" description="Helical" evidence="14">
    <location>
        <begin position="1142"/>
        <end position="1163"/>
    </location>
</feature>
<evidence type="ECO:0000256" key="5">
    <source>
        <dbReference type="ARBA" id="ARBA00022679"/>
    </source>
</evidence>
<evidence type="ECO:0000313" key="16">
    <source>
        <dbReference type="EnsemblMetazoa" id="PPA05149.1"/>
    </source>
</evidence>
<dbReference type="Proteomes" id="UP000005239">
    <property type="component" value="Unassembled WGS sequence"/>
</dbReference>
<feature type="transmembrane region" description="Helical" evidence="14">
    <location>
        <begin position="1270"/>
        <end position="1292"/>
    </location>
</feature>
<accession>A0A8R1Y576</accession>
<dbReference type="SUPFAM" id="SSF57850">
    <property type="entry name" value="RING/U-box"/>
    <property type="match status" value="1"/>
</dbReference>
<dbReference type="Pfam" id="PF01674">
    <property type="entry name" value="Lipase_2"/>
    <property type="match status" value="1"/>
</dbReference>
<keyword evidence="17" id="KW-1185">Reference proteome</keyword>
<evidence type="ECO:0000256" key="4">
    <source>
        <dbReference type="ARBA" id="ARBA00012483"/>
    </source>
</evidence>
<dbReference type="SUPFAM" id="SSF53474">
    <property type="entry name" value="alpha/beta-Hydrolases"/>
    <property type="match status" value="1"/>
</dbReference>
<evidence type="ECO:0000256" key="13">
    <source>
        <dbReference type="SAM" id="MobiDB-lite"/>
    </source>
</evidence>
<keyword evidence="11 14" id="KW-1133">Transmembrane helix</keyword>
<evidence type="ECO:0000256" key="2">
    <source>
        <dbReference type="ARBA" id="ARBA00004141"/>
    </source>
</evidence>
<protein>
    <recommendedName>
        <fullName evidence="4">RING-type E3 ubiquitin transferase</fullName>
        <ecNumber evidence="4">2.3.2.27</ecNumber>
    </recommendedName>
</protein>
<feature type="transmembrane region" description="Helical" evidence="14">
    <location>
        <begin position="936"/>
        <end position="958"/>
    </location>
</feature>
<dbReference type="InterPro" id="IPR002918">
    <property type="entry name" value="Lipase_EstA/Esterase_EstB"/>
</dbReference>
<dbReference type="CDD" id="cd16702">
    <property type="entry name" value="RING_CH-C4HC3_MARCH6"/>
    <property type="match status" value="1"/>
</dbReference>
<feature type="signal peptide" evidence="15">
    <location>
        <begin position="1"/>
        <end position="21"/>
    </location>
</feature>
<dbReference type="Pfam" id="PF12906">
    <property type="entry name" value="RINGv"/>
    <property type="match status" value="1"/>
</dbReference>
<feature type="transmembrane region" description="Helical" evidence="14">
    <location>
        <begin position="978"/>
        <end position="996"/>
    </location>
</feature>
<dbReference type="GO" id="GO:0016787">
    <property type="term" value="F:hydrolase activity"/>
    <property type="evidence" value="ECO:0007669"/>
    <property type="project" value="InterPro"/>
</dbReference>
<feature type="chain" id="PRO_5043399960" description="RING-type E3 ubiquitin transferase" evidence="15">
    <location>
        <begin position="22"/>
        <end position="1867"/>
    </location>
</feature>
<feature type="transmembrane region" description="Helical" evidence="14">
    <location>
        <begin position="831"/>
        <end position="858"/>
    </location>
</feature>
<dbReference type="InterPro" id="IPR011016">
    <property type="entry name" value="Znf_RING-CH"/>
</dbReference>
<feature type="compositionally biased region" description="Basic and acidic residues" evidence="13">
    <location>
        <begin position="1485"/>
        <end position="1495"/>
    </location>
</feature>
<organism evidence="16 17">
    <name type="scientific">Pristionchus pacificus</name>
    <name type="common">Parasitic nematode worm</name>
    <dbReference type="NCBI Taxonomy" id="54126"/>
    <lineage>
        <taxon>Eukaryota</taxon>
        <taxon>Metazoa</taxon>
        <taxon>Ecdysozoa</taxon>
        <taxon>Nematoda</taxon>
        <taxon>Chromadorea</taxon>
        <taxon>Rhabditida</taxon>
        <taxon>Rhabditina</taxon>
        <taxon>Diplogasteromorpha</taxon>
        <taxon>Diplogasteroidea</taxon>
        <taxon>Neodiplogasteridae</taxon>
        <taxon>Pristionchus</taxon>
    </lineage>
</organism>
<comment type="catalytic activity">
    <reaction evidence="1">
        <text>S-ubiquitinyl-[E2 ubiquitin-conjugating enzyme]-L-cysteine + [acceptor protein]-L-lysine = [E2 ubiquitin-conjugating enzyme]-L-cysteine + N(6)-ubiquitinyl-[acceptor protein]-L-lysine.</text>
        <dbReference type="EC" id="2.3.2.27"/>
    </reaction>
</comment>
<feature type="transmembrane region" description="Helical" evidence="14">
    <location>
        <begin position="750"/>
        <end position="769"/>
    </location>
</feature>
<dbReference type="PROSITE" id="PS51292">
    <property type="entry name" value="ZF_RING_CH"/>
    <property type="match status" value="1"/>
</dbReference>
<dbReference type="Gene3D" id="3.30.40.10">
    <property type="entry name" value="Zinc/RING finger domain, C3HC4 (zinc finger)"/>
    <property type="match status" value="1"/>
</dbReference>
<evidence type="ECO:0000313" key="17">
    <source>
        <dbReference type="Proteomes" id="UP000005239"/>
    </source>
</evidence>
<dbReference type="Pfam" id="PF23113">
    <property type="entry name" value="MARCHF6_C"/>
    <property type="match status" value="1"/>
</dbReference>
<keyword evidence="12 14" id="KW-0472">Membrane</keyword>
<proteinExistence type="predicted"/>
<dbReference type="EnsemblMetazoa" id="PPA05149.1">
    <property type="protein sequence ID" value="PPA05149.1"/>
    <property type="gene ID" value="WBGene00094703"/>
</dbReference>
<evidence type="ECO:0000256" key="6">
    <source>
        <dbReference type="ARBA" id="ARBA00022692"/>
    </source>
</evidence>
<accession>A0A2A6BUR8</accession>
<feature type="transmembrane region" description="Helical" evidence="14">
    <location>
        <begin position="558"/>
        <end position="578"/>
    </location>
</feature>
<feature type="region of interest" description="Disordered" evidence="13">
    <location>
        <begin position="1468"/>
        <end position="1495"/>
    </location>
</feature>
<keyword evidence="10" id="KW-0862">Zinc</keyword>
<evidence type="ECO:0000256" key="12">
    <source>
        <dbReference type="ARBA" id="ARBA00023136"/>
    </source>
</evidence>
<evidence type="ECO:0000256" key="1">
    <source>
        <dbReference type="ARBA" id="ARBA00000900"/>
    </source>
</evidence>
<feature type="region of interest" description="Disordered" evidence="13">
    <location>
        <begin position="594"/>
        <end position="648"/>
    </location>
</feature>
<feature type="transmembrane region" description="Helical" evidence="14">
    <location>
        <begin position="1184"/>
        <end position="1207"/>
    </location>
</feature>
<feature type="transmembrane region" description="Helical" evidence="14">
    <location>
        <begin position="332"/>
        <end position="353"/>
    </location>
</feature>
<evidence type="ECO:0000256" key="9">
    <source>
        <dbReference type="ARBA" id="ARBA00022786"/>
    </source>
</evidence>
<evidence type="ECO:0000256" key="14">
    <source>
        <dbReference type="SAM" id="Phobius"/>
    </source>
</evidence>
<feature type="compositionally biased region" description="Acidic residues" evidence="13">
    <location>
        <begin position="619"/>
        <end position="643"/>
    </location>
</feature>
<dbReference type="EC" id="2.3.2.27" evidence="4"/>
<feature type="transmembrane region" description="Helical" evidence="14">
    <location>
        <begin position="878"/>
        <end position="898"/>
    </location>
</feature>
<keyword evidence="5" id="KW-0808">Transferase</keyword>
<reference evidence="16" key="2">
    <citation type="submission" date="2022-06" db="UniProtKB">
        <authorList>
            <consortium name="EnsemblMetazoa"/>
        </authorList>
    </citation>
    <scope>IDENTIFICATION</scope>
    <source>
        <strain evidence="16">PS312</strain>
    </source>
</reference>
<dbReference type="FunFam" id="3.30.40.10:FF:000287">
    <property type="entry name" value="RING finger membrane protein"/>
    <property type="match status" value="1"/>
</dbReference>
<dbReference type="InterPro" id="IPR029058">
    <property type="entry name" value="AB_hydrolase_fold"/>
</dbReference>
<dbReference type="GO" id="GO:0016042">
    <property type="term" value="P:lipid catabolic process"/>
    <property type="evidence" value="ECO:0007669"/>
    <property type="project" value="InterPro"/>
</dbReference>
<evidence type="ECO:0000256" key="10">
    <source>
        <dbReference type="ARBA" id="ARBA00022833"/>
    </source>
</evidence>
<feature type="region of interest" description="Disordered" evidence="13">
    <location>
        <begin position="678"/>
        <end position="702"/>
    </location>
</feature>
<dbReference type="Gene3D" id="3.40.50.1820">
    <property type="entry name" value="alpha/beta hydrolase"/>
    <property type="match status" value="1"/>
</dbReference>
<evidence type="ECO:0000256" key="3">
    <source>
        <dbReference type="ARBA" id="ARBA00004906"/>
    </source>
</evidence>
<dbReference type="GO" id="GO:0036503">
    <property type="term" value="P:ERAD pathway"/>
    <property type="evidence" value="ECO:0000318"/>
    <property type="project" value="GO_Central"/>
</dbReference>
<dbReference type="PANTHER" id="PTHR13145">
    <property type="entry name" value="SSM4 PROTEIN"/>
    <property type="match status" value="1"/>
</dbReference>
<keyword evidence="7" id="KW-0479">Metal-binding</keyword>
<sequence>MCTSVESSLLAVLIALQAHNASYFIPSNNPNPKRGSWSTVRGPITDHFEEWLNANGYGEDDFAQRFFFEFGSYGGKNNDSHQLTRTPIIFYHGNEDGALAVPGNFTSGSTSQIEYFLSVGYTSAELYVTTWGTRDSSLSMTNDHSCAMMKRMRRFTLAVMEYTQSRWINLISHSMGVTIARKIVKGGRIAEDEGSDCDLGEPLTERVGVFIGITGANYGMCACEGLSLTDKTCSPINGFWPGDSCGTNELKCFSSHLVLPCKQENYSSLLWEMNHDGIREGQLVYSLWTKLTHMQTKENTTEQQHELLKPFEIYTEFTGPQPELRSGYSSNLLFGVLMIALIVISLFSIKLCYDRSKKYPRKDDYEEIYSRLFQPKIFLPPKGVLIMDEPETSGVVVPFDNAHGDSVPPPSSDKHLDGEDDGDTLMCRVCRGDDGDLYYPCLCTGSIKYVHQECLLEWLKYSKKEVCELCNHKYSFEPIYRPDMPKALPIGEIIRGLLVSVRNFLKTWLIYTIVIIAWLGVVPITASRVFTAVFSGSIQSLLLLPLALISSEGIIHDVAKGCILLLVFVCSFISMLWLREQILHGGPAEWLQLDEEEEEEEGEAAPAQDGNAEEGGAAEGEEEEMEDEDEQPELEDAFEEEQPPAEGRVENMIRLARGMEDRVAAVVNAIVDAAVAEDEDPGNQLVPVEGGAGDGPNGAAAAEGDQAAGAAAAAPAGEGEWANNWERLGDELTWQRLLGLDGSFVFIEHVFWVISLNTLFTFLFAFFPYKLGLFALACTGMTPTYFSSAAAVFSGYAIISFFVFIMHRVVRLLRMKNFLKGLGVVYLSLKVFMLVLVEIGIFPVLCGCWLDICSLKLFASTYSSRIAAFTSAPVASVFLHWMIGMVYVFYSASFVILLREIVRPGVLWFMRNLNDPEFNPIQEMIEQPLMKHLRRLGASMILFFSAIMLVVFAPLQLIDKFLPGVLPYNMSLTAETPLSELSVELLILQVVLPALLEQTQARVMIKELVKLWCACIGRVLELDEYLLPMEEDEGIPLGPDNPPLRGGAAGAAGDDPVAAAAAGGGGLAAEHQALLLVRDPAMPATPFVKPPYFGARIVALLAALAVTTVLASLVCFVGPVLLGRSLIGRLSGHRNVHELYTSAVGFYVIWMVLRALMMVAEWVPQGARRIASAIWDLFIVAMKLLVVAIPLIVIIPTVFGVYFQLVFLAPSKVSSAQTPLLFPWQDWAMGILHTKIFGAAVMMGPDWFLKTAFDRMYNNGVMGIRVLPTYRDIVLPILMFMGLQISAPYTWASALVWAAGLTEEEGVVLIRISYPVVLLVGLALSFIHWQYARLMRLAEKIRNDKYLVGTKLMNYEKRKEEERREQLALPAPEEDNVEMERGAEMRDEVMEEEQIEGGDEMMVAKDEEPQYFAPDAFLSLLRDDQILMGGFDLDAAIAETDSVSRPTSREGAGGANGELMMRLEMEGEEPVSDAEGDENGGDDEWPPRDPDMDKNKKASMAELSRSMMGRVERMARRDEEMTRGTKAVTATSVRTEKGKSFNTGNWTSEELKELYDGIRKVGTSKEALVRMLNHSEYMSKTRSIQDLYDKVEDIRAMNREHREAQIIDDKLYAHQRGTLRFQEMAKLSFVWSQQMQKLQNSRTFSRRHEHIRDQLTQFFTKKVRGSQGIAQIDGVTIGPVRPIRWQRLYRIARFVFASNHRVRDLPTRIGINAMEASVLMLIMNDIQKQARANLTDRTRAENGSLFIALAQQGYHQFNLDEPVTDFAKPFIDPLRIREWRAVTTEEEPEEIETYEHIFPVEEVSPSRAKKRVHIQEEMHNEMSQIYDDEPGPSTSKRANVVEEKAMPIKFDPSRSFLDDLLGDDDED</sequence>
<dbReference type="InterPro" id="IPR056521">
    <property type="entry name" value="MARCHF6-like_C"/>
</dbReference>
<keyword evidence="15" id="KW-0732">Signal</keyword>
<name>A0A2A6BUR8_PRIPA</name>
<feature type="compositionally biased region" description="Acidic residues" evidence="13">
    <location>
        <begin position="594"/>
        <end position="603"/>
    </location>
</feature>
<feature type="transmembrane region" description="Helical" evidence="14">
    <location>
        <begin position="508"/>
        <end position="538"/>
    </location>
</feature>
<reference evidence="17" key="1">
    <citation type="journal article" date="2008" name="Nat. Genet.">
        <title>The Pristionchus pacificus genome provides a unique perspective on nematode lifestyle and parasitism.</title>
        <authorList>
            <person name="Dieterich C."/>
            <person name="Clifton S.W."/>
            <person name="Schuster L.N."/>
            <person name="Chinwalla A."/>
            <person name="Delehaunty K."/>
            <person name="Dinkelacker I."/>
            <person name="Fulton L."/>
            <person name="Fulton R."/>
            <person name="Godfrey J."/>
            <person name="Minx P."/>
            <person name="Mitreva M."/>
            <person name="Roeseler W."/>
            <person name="Tian H."/>
            <person name="Witte H."/>
            <person name="Yang S.P."/>
            <person name="Wilson R.K."/>
            <person name="Sommer R.J."/>
        </authorList>
    </citation>
    <scope>NUCLEOTIDE SEQUENCE [LARGE SCALE GENOMIC DNA]</scope>
    <source>
        <strain evidence="17">PS312</strain>
    </source>
</reference>
<dbReference type="InterPro" id="IPR013083">
    <property type="entry name" value="Znf_RING/FYVE/PHD"/>
</dbReference>
<dbReference type="PANTHER" id="PTHR13145:SF0">
    <property type="entry name" value="E3 UBIQUITIN-PROTEIN LIGASE MARCHF6"/>
    <property type="match status" value="1"/>
</dbReference>
<gene>
    <name evidence="16" type="primary">WBGene00094703</name>
</gene>
<feature type="transmembrane region" description="Helical" evidence="14">
    <location>
        <begin position="789"/>
        <end position="810"/>
    </location>
</feature>
<evidence type="ECO:0000256" key="7">
    <source>
        <dbReference type="ARBA" id="ARBA00022723"/>
    </source>
</evidence>
<evidence type="ECO:0000256" key="15">
    <source>
        <dbReference type="SAM" id="SignalP"/>
    </source>
</evidence>
<feature type="transmembrane region" description="Helical" evidence="14">
    <location>
        <begin position="1312"/>
        <end position="1332"/>
    </location>
</feature>
<evidence type="ECO:0000256" key="8">
    <source>
        <dbReference type="ARBA" id="ARBA00022771"/>
    </source>
</evidence>
<dbReference type="GO" id="GO:0061630">
    <property type="term" value="F:ubiquitin protein ligase activity"/>
    <property type="evidence" value="ECO:0007669"/>
    <property type="project" value="UniProtKB-EC"/>
</dbReference>
<comment type="subcellular location">
    <subcellularLocation>
        <location evidence="2">Membrane</location>
        <topology evidence="2">Multi-pass membrane protein</topology>
    </subcellularLocation>
</comment>
<dbReference type="GO" id="GO:0005789">
    <property type="term" value="C:endoplasmic reticulum membrane"/>
    <property type="evidence" value="ECO:0000318"/>
    <property type="project" value="GO_Central"/>
</dbReference>
<keyword evidence="6 14" id="KW-0812">Transmembrane</keyword>
<evidence type="ECO:0000256" key="11">
    <source>
        <dbReference type="ARBA" id="ARBA00022989"/>
    </source>
</evidence>
<dbReference type="SMART" id="SM00744">
    <property type="entry name" value="RINGv"/>
    <property type="match status" value="1"/>
</dbReference>
<keyword evidence="9" id="KW-0833">Ubl conjugation pathway</keyword>
<keyword evidence="8" id="KW-0863">Zinc-finger</keyword>
<dbReference type="GO" id="GO:0008270">
    <property type="term" value="F:zinc ion binding"/>
    <property type="evidence" value="ECO:0007669"/>
    <property type="project" value="UniProtKB-KW"/>
</dbReference>